<dbReference type="CDD" id="cd01647">
    <property type="entry name" value="RT_LTR"/>
    <property type="match status" value="1"/>
</dbReference>
<dbReference type="GO" id="GO:0006338">
    <property type="term" value="P:chromatin remodeling"/>
    <property type="evidence" value="ECO:0007669"/>
    <property type="project" value="UniProtKB-ARBA"/>
</dbReference>
<dbReference type="EMBL" id="LGTZ01001476">
    <property type="protein sequence ID" value="OJD21287.1"/>
    <property type="molecule type" value="Genomic_DNA"/>
</dbReference>
<dbReference type="Proteomes" id="UP000242791">
    <property type="component" value="Unassembled WGS sequence"/>
</dbReference>
<evidence type="ECO:0000256" key="1">
    <source>
        <dbReference type="ARBA" id="ARBA00011353"/>
    </source>
</evidence>
<dbReference type="Pfam" id="PF17919">
    <property type="entry name" value="RT_RNaseH_2"/>
    <property type="match status" value="1"/>
</dbReference>
<sequence length="1072" mass="123425">MEESTPIATHFIRLDLEIGGRRIRNQPFVILHLGKNELIVGRRWLEVHDIWLDVLNRRLLWPSDREHKAQQNPVPDEAGEPLIQSGREITILRRDLEPPKANRSHQADVACRERLFDEEDKELGQPTQPRIHTAAAPPVLTLFPYWKRTEKKDQTISLRSMKQALPDRVVYKSQTPEKKDMGRATHDTTPGRLDIAMIGAVGMKHNLHSESCEVFSSTIYELDHMLELKSGRQERDSEREQQEAELEKALDQKASDQLAPVKEEARLKIELAAPNNLSFSPLYKHTYEELKEMKRYLVDNLDKGFITPSTAPFAAPILFARKVNGGLRFCVDYRQLNAITKKDQYPLPLIDELLQRVSAAKVFTKIDIRQAFHKIRIDLESEDLTTFRTRYGSYKYCVVPFGLTNGPAVFQHCAGMAERSWIAGRPVKKTEFHVKRTKYLGFVVTTEGIEVDPDKTAAVRTRSVPSTVQGVQSFLGFCNYYRRFIRDYGRIARPLNQLTRKDTNFDFNATCMDAFIKLKKALLSAPILYHYNPNRRTKIESDTSDGVVAGVLSQLQDDNFWHPIAYYSKSMLPAESNYAIHDKELLAIVSCMKEWRCELQGLQTTYPIEVYSDHKSLEYFMTKRQLNMRQAGWAEYLSRFVFVIMYRTGKSNRLADALSRQEDVLGEQRAGREEYRKQIILATDRLSPEVQADVGHIQAELSAMDPGLTVVDQILRQSRDDPELEKYREEARTNREGPWNLCQGLLLCHNRLLLDEVHKQPLMAHPGKAKIRRLVMERYYWKRMGLDIDQYVANCHTSRRSHRPRDLPPGLLKPLPIPQRPWQHISMDFMSFTEDRHGYDTVYVIVDRLGKRSRSIPCTRKATAKDMARLFITYQSMGYQRPLYLTEAPNLSPISGTSYIEQGFQPRLSFDWQDHSGKTLPLKEKINRQDAEKYARRMQEDTGRPAKKLDFLMAGPWPITEKVGNSYRVQLPASVKVHPIFSPDKLRRDPNKPLPGQVPDSPPPIEVVGELEYDVDEVIAVRTRRGKLQYQVQWTGYDDALSGILQQISGIVLLPCVASMSCIHLNPVHHGT</sequence>
<evidence type="ECO:0000313" key="7">
    <source>
        <dbReference type="Proteomes" id="UP000242791"/>
    </source>
</evidence>
<dbReference type="STRING" id="1658174.A0A1J9QYM0"/>
<dbReference type="InterPro" id="IPR016197">
    <property type="entry name" value="Chromo-like_dom_sf"/>
</dbReference>
<dbReference type="InterPro" id="IPR041588">
    <property type="entry name" value="Integrase_H2C2"/>
</dbReference>
<dbReference type="Pfam" id="PF00078">
    <property type="entry name" value="RVT_1"/>
    <property type="match status" value="1"/>
</dbReference>
<dbReference type="AlphaFoldDB" id="A0A1J9QYM0"/>
<feature type="region of interest" description="Disordered" evidence="4">
    <location>
        <begin position="982"/>
        <end position="1003"/>
    </location>
</feature>
<dbReference type="InterPro" id="IPR000477">
    <property type="entry name" value="RT_dom"/>
</dbReference>
<dbReference type="CDD" id="cd00024">
    <property type="entry name" value="CD_CSD"/>
    <property type="match status" value="1"/>
</dbReference>
<dbReference type="GO" id="GO:0003824">
    <property type="term" value="F:catalytic activity"/>
    <property type="evidence" value="ECO:0007669"/>
    <property type="project" value="UniProtKB-KW"/>
</dbReference>
<dbReference type="Gene3D" id="2.40.50.40">
    <property type="match status" value="1"/>
</dbReference>
<dbReference type="PANTHER" id="PTHR37984">
    <property type="entry name" value="PROTEIN CBG26694"/>
    <property type="match status" value="1"/>
</dbReference>
<dbReference type="PROSITE" id="PS50013">
    <property type="entry name" value="CHROMO_2"/>
    <property type="match status" value="1"/>
</dbReference>
<keyword evidence="3" id="KW-0175">Coiled coil</keyword>
<gene>
    <name evidence="6" type="ORF">ACJ73_07374</name>
</gene>
<dbReference type="VEuPathDB" id="FungiDB:ACJ73_07374"/>
<comment type="caution">
    <text evidence="6">The sequence shown here is derived from an EMBL/GenBank/DDBJ whole genome shotgun (WGS) entry which is preliminary data.</text>
</comment>
<dbReference type="CDD" id="cd09274">
    <property type="entry name" value="RNase_HI_RT_Ty3"/>
    <property type="match status" value="1"/>
</dbReference>
<dbReference type="InterPro" id="IPR012337">
    <property type="entry name" value="RNaseH-like_sf"/>
</dbReference>
<comment type="subunit">
    <text evidence="1">Component of the NuA4 histone acetyltransferase complex.</text>
</comment>
<dbReference type="PANTHER" id="PTHR37984:SF5">
    <property type="entry name" value="PROTEIN NYNRIN-LIKE"/>
    <property type="match status" value="1"/>
</dbReference>
<dbReference type="Gene3D" id="3.30.70.270">
    <property type="match status" value="1"/>
</dbReference>
<dbReference type="InterPro" id="IPR043128">
    <property type="entry name" value="Rev_trsase/Diguanyl_cyclase"/>
</dbReference>
<evidence type="ECO:0000256" key="3">
    <source>
        <dbReference type="SAM" id="Coils"/>
    </source>
</evidence>
<accession>A0A1J9QYM0</accession>
<dbReference type="OrthoDB" id="4177918at2759"/>
<organism evidence="6 7">
    <name type="scientific">Blastomyces percursus</name>
    <dbReference type="NCBI Taxonomy" id="1658174"/>
    <lineage>
        <taxon>Eukaryota</taxon>
        <taxon>Fungi</taxon>
        <taxon>Dikarya</taxon>
        <taxon>Ascomycota</taxon>
        <taxon>Pezizomycotina</taxon>
        <taxon>Eurotiomycetes</taxon>
        <taxon>Eurotiomycetidae</taxon>
        <taxon>Onygenales</taxon>
        <taxon>Ajellomycetaceae</taxon>
        <taxon>Blastomyces</taxon>
    </lineage>
</organism>
<dbReference type="InterPro" id="IPR041577">
    <property type="entry name" value="RT_RNaseH_2"/>
</dbReference>
<proteinExistence type="predicted"/>
<dbReference type="Gene3D" id="1.10.340.70">
    <property type="match status" value="1"/>
</dbReference>
<dbReference type="SUPFAM" id="SSF53098">
    <property type="entry name" value="Ribonuclease H-like"/>
    <property type="match status" value="1"/>
</dbReference>
<protein>
    <recommendedName>
        <fullName evidence="5">Chromo domain-containing protein</fullName>
    </recommendedName>
</protein>
<keyword evidence="7" id="KW-1185">Reference proteome</keyword>
<dbReference type="Pfam" id="PF17921">
    <property type="entry name" value="Integrase_H2C2"/>
    <property type="match status" value="1"/>
</dbReference>
<evidence type="ECO:0000259" key="5">
    <source>
        <dbReference type="PROSITE" id="PS50013"/>
    </source>
</evidence>
<dbReference type="FunFam" id="3.30.70.270:FF:000020">
    <property type="entry name" value="Transposon Tf2-6 polyprotein-like Protein"/>
    <property type="match status" value="1"/>
</dbReference>
<dbReference type="SUPFAM" id="SSF54160">
    <property type="entry name" value="Chromo domain-like"/>
    <property type="match status" value="1"/>
</dbReference>
<dbReference type="InterPro" id="IPR043502">
    <property type="entry name" value="DNA/RNA_pol_sf"/>
</dbReference>
<reference evidence="6 7" key="1">
    <citation type="submission" date="2015-08" db="EMBL/GenBank/DDBJ databases">
        <title>Emmonsia species relationships and genome sequence.</title>
        <authorList>
            <person name="Cuomo C.A."/>
            <person name="Schwartz I.S."/>
            <person name="Kenyon C."/>
            <person name="De Hoog G.S."/>
            <person name="Govender N.P."/>
            <person name="Botha A."/>
            <person name="Moreno L."/>
            <person name="De Vries M."/>
            <person name="Munoz J.F."/>
            <person name="Stielow J.B."/>
        </authorList>
    </citation>
    <scope>NUCLEOTIDE SEQUENCE [LARGE SCALE GENOMIC DNA]</scope>
    <source>
        <strain evidence="6 7">EI222</strain>
    </source>
</reference>
<keyword evidence="2" id="KW-0511">Multifunctional enzyme</keyword>
<dbReference type="InterPro" id="IPR000953">
    <property type="entry name" value="Chromo/chromo_shadow_dom"/>
</dbReference>
<name>A0A1J9QYM0_9EURO</name>
<evidence type="ECO:0000256" key="4">
    <source>
        <dbReference type="SAM" id="MobiDB-lite"/>
    </source>
</evidence>
<evidence type="ECO:0000313" key="6">
    <source>
        <dbReference type="EMBL" id="OJD21287.1"/>
    </source>
</evidence>
<evidence type="ECO:0000256" key="2">
    <source>
        <dbReference type="ARBA" id="ARBA00023268"/>
    </source>
</evidence>
<dbReference type="SUPFAM" id="SSF56672">
    <property type="entry name" value="DNA/RNA polymerases"/>
    <property type="match status" value="1"/>
</dbReference>
<dbReference type="InterPro" id="IPR050951">
    <property type="entry name" value="Retrovirus_Pol_polyprotein"/>
</dbReference>
<feature type="coiled-coil region" evidence="3">
    <location>
        <begin position="232"/>
        <end position="259"/>
    </location>
</feature>
<feature type="domain" description="Chromo" evidence="5">
    <location>
        <begin position="1013"/>
        <end position="1040"/>
    </location>
</feature>
<dbReference type="Gene3D" id="3.10.10.10">
    <property type="entry name" value="HIV Type 1 Reverse Transcriptase, subunit A, domain 1"/>
    <property type="match status" value="1"/>
</dbReference>